<reference evidence="4 5" key="1">
    <citation type="submission" date="2020-10" db="EMBL/GenBank/DDBJ databases">
        <title>Pygocentrus nattereri (red-bellied piranha) genome, fPygNat1, primary haplotype.</title>
        <authorList>
            <person name="Myers G."/>
            <person name="Meyer A."/>
            <person name="Karagic N."/>
            <person name="Pippel M."/>
            <person name="Winkler S."/>
            <person name="Tracey A."/>
            <person name="Wood J."/>
            <person name="Formenti G."/>
            <person name="Howe K."/>
            <person name="Fedrigo O."/>
            <person name="Jarvis E.D."/>
        </authorList>
    </citation>
    <scope>NUCLEOTIDE SEQUENCE [LARGE SCALE GENOMIC DNA]</scope>
</reference>
<keyword evidence="5" id="KW-1185">Reference proteome</keyword>
<dbReference type="AlphaFoldDB" id="A0A3B4D8S4"/>
<dbReference type="PANTHER" id="PTHR14334">
    <property type="entry name" value="B-CELL ANTIGEN RECEPTOR COMPLEX-ASSOCIATED PROTEIN"/>
    <property type="match status" value="1"/>
</dbReference>
<dbReference type="Gene3D" id="2.60.40.10">
    <property type="entry name" value="Immunoglobulins"/>
    <property type="match status" value="1"/>
</dbReference>
<evidence type="ECO:0000256" key="1">
    <source>
        <dbReference type="ARBA" id="ARBA00023319"/>
    </source>
</evidence>
<evidence type="ECO:0000313" key="5">
    <source>
        <dbReference type="Proteomes" id="UP001501920"/>
    </source>
</evidence>
<evidence type="ECO:0000259" key="3">
    <source>
        <dbReference type="PROSITE" id="PS50835"/>
    </source>
</evidence>
<dbReference type="InterPro" id="IPR007110">
    <property type="entry name" value="Ig-like_dom"/>
</dbReference>
<dbReference type="SUPFAM" id="SSF48726">
    <property type="entry name" value="Immunoglobulin"/>
    <property type="match status" value="1"/>
</dbReference>
<sequence>MEARMIFLICFLAAAANPAQLKTILEDDQPSLRIPVREKATIHCCYRGTPNEVIWYHRVMISYNESAFNPVREDEERKIKNYIQEKVKCSSLELNNVKKINSGLYWCLLNHTDPFYSLNTPGTFLQVFEPIRKTLNINETTKNSIITIQGVFLLFCVLIPGTMLLCKSRGLHELEKRKGKEEENIYEGLNLDDCTSTYHQIQRSQVQGPYQDVVNTVEEDIPLEKP</sequence>
<dbReference type="GeneID" id="108431069"/>
<protein>
    <recommendedName>
        <fullName evidence="3">Ig-like domain-containing protein</fullName>
    </recommendedName>
</protein>
<reference evidence="4" key="3">
    <citation type="submission" date="2025-09" db="UniProtKB">
        <authorList>
            <consortium name="Ensembl"/>
        </authorList>
    </citation>
    <scope>IDENTIFICATION</scope>
</reference>
<feature type="signal peptide" evidence="2">
    <location>
        <begin position="1"/>
        <end position="21"/>
    </location>
</feature>
<dbReference type="InterPro" id="IPR013151">
    <property type="entry name" value="Immunoglobulin_dom"/>
</dbReference>
<dbReference type="RefSeq" id="XP_017559467.1">
    <property type="nucleotide sequence ID" value="XM_017703978.2"/>
</dbReference>
<reference evidence="4" key="2">
    <citation type="submission" date="2025-08" db="UniProtKB">
        <authorList>
            <consortium name="Ensembl"/>
        </authorList>
    </citation>
    <scope>IDENTIFICATION</scope>
</reference>
<dbReference type="InterPro" id="IPR003599">
    <property type="entry name" value="Ig_sub"/>
</dbReference>
<keyword evidence="1" id="KW-0393">Immunoglobulin domain</keyword>
<dbReference type="SMART" id="SM00409">
    <property type="entry name" value="IG"/>
    <property type="match status" value="1"/>
</dbReference>
<dbReference type="Ensembl" id="ENSPNAT00000030061.2">
    <property type="protein sequence ID" value="ENSPNAP00000019905.1"/>
    <property type="gene ID" value="ENSPNAG00000006663.2"/>
</dbReference>
<feature type="domain" description="Ig-like" evidence="3">
    <location>
        <begin position="18"/>
        <end position="119"/>
    </location>
</feature>
<proteinExistence type="predicted"/>
<dbReference type="GO" id="GO:0030183">
    <property type="term" value="P:B cell differentiation"/>
    <property type="evidence" value="ECO:0007669"/>
    <property type="project" value="TreeGrafter"/>
</dbReference>
<feature type="chain" id="PRO_5017272301" description="Ig-like domain-containing protein" evidence="2">
    <location>
        <begin position="22"/>
        <end position="226"/>
    </location>
</feature>
<dbReference type="PANTHER" id="PTHR14334:SF1">
    <property type="entry name" value="B-CELL ANTIGEN RECEPTOR COMPLEX-ASSOCIATED PROTEIN ALPHA CHAIN"/>
    <property type="match status" value="1"/>
</dbReference>
<keyword evidence="2" id="KW-0732">Signal</keyword>
<dbReference type="OMA" id="MEARMIF"/>
<dbReference type="Proteomes" id="UP001501920">
    <property type="component" value="Chromosome 24"/>
</dbReference>
<dbReference type="CTD" id="973"/>
<dbReference type="PROSITE" id="PS50835">
    <property type="entry name" value="IG_LIKE"/>
    <property type="match status" value="1"/>
</dbReference>
<dbReference type="OrthoDB" id="8915525at2759"/>
<dbReference type="Pfam" id="PF00047">
    <property type="entry name" value="ig"/>
    <property type="match status" value="1"/>
</dbReference>
<dbReference type="STRING" id="42514.ENSPNAP00000019905"/>
<evidence type="ECO:0000256" key="2">
    <source>
        <dbReference type="SAM" id="SignalP"/>
    </source>
</evidence>
<dbReference type="GO" id="GO:0050853">
    <property type="term" value="P:B cell receptor signaling pathway"/>
    <property type="evidence" value="ECO:0007669"/>
    <property type="project" value="TreeGrafter"/>
</dbReference>
<accession>A0A3B4D8S4</accession>
<dbReference type="GeneTree" id="ENSGT00940000154363"/>
<gene>
    <name evidence="4" type="primary">CD79A</name>
</gene>
<organism evidence="4 5">
    <name type="scientific">Pygocentrus nattereri</name>
    <name type="common">Red-bellied piranha</name>
    <dbReference type="NCBI Taxonomy" id="42514"/>
    <lineage>
        <taxon>Eukaryota</taxon>
        <taxon>Metazoa</taxon>
        <taxon>Chordata</taxon>
        <taxon>Craniata</taxon>
        <taxon>Vertebrata</taxon>
        <taxon>Euteleostomi</taxon>
        <taxon>Actinopterygii</taxon>
        <taxon>Neopterygii</taxon>
        <taxon>Teleostei</taxon>
        <taxon>Ostariophysi</taxon>
        <taxon>Characiformes</taxon>
        <taxon>Characoidei</taxon>
        <taxon>Pygocentrus</taxon>
    </lineage>
</organism>
<evidence type="ECO:0000313" key="4">
    <source>
        <dbReference type="Ensembl" id="ENSPNAP00000019905.1"/>
    </source>
</evidence>
<dbReference type="GO" id="GO:0009897">
    <property type="term" value="C:external side of plasma membrane"/>
    <property type="evidence" value="ECO:0007669"/>
    <property type="project" value="TreeGrafter"/>
</dbReference>
<name>A0A3B4D8S4_PYGNA</name>
<dbReference type="GO" id="GO:0019815">
    <property type="term" value="C:B cell receptor complex"/>
    <property type="evidence" value="ECO:0007669"/>
    <property type="project" value="TreeGrafter"/>
</dbReference>
<dbReference type="InterPro" id="IPR013783">
    <property type="entry name" value="Ig-like_fold"/>
</dbReference>
<dbReference type="InterPro" id="IPR036179">
    <property type="entry name" value="Ig-like_dom_sf"/>
</dbReference>